<feature type="transmembrane region" description="Helical" evidence="7">
    <location>
        <begin position="33"/>
        <end position="53"/>
    </location>
</feature>
<keyword evidence="4 7" id="KW-0812">Transmembrane</keyword>
<feature type="transmembrane region" description="Helical" evidence="7">
    <location>
        <begin position="59"/>
        <end position="79"/>
    </location>
</feature>
<keyword evidence="10" id="KW-1185">Reference proteome</keyword>
<comment type="similarity">
    <text evidence="2">Belongs to the UPF0702 family.</text>
</comment>
<protein>
    <submittedName>
        <fullName evidence="9">DUF421 domain-containing protein</fullName>
    </submittedName>
</protein>
<dbReference type="EMBL" id="JAMDLW010000063">
    <property type="protein sequence ID" value="MCY9523317.1"/>
    <property type="molecule type" value="Genomic_DNA"/>
</dbReference>
<sequence>MPNWLEIAIRTFIAAISLFLITKLLGKRQITQLSVFEYVTGITIGSLAGYVSLDLEANWYIGLISLVVWVAVSLGVEFVQLKSKRIRNWIEGKPTVLIKDGQILQDNLKKERLNSDELLMLLRNKNAFKLSGVEFATMEPSGELNVLLKREYLPLTPNHLGVKVAAEQVPQVLIMDGQILEQPMTAIGRDEVWLKEELSKLGVTNIQDVYLAQIDSHGSLYIDLLNDQLTNVVSKPGAEVFAALKKCEADLELFSLSTTNKEAKAMYEQCSHALMDVITEIKPLLIRQ</sequence>
<evidence type="ECO:0000256" key="3">
    <source>
        <dbReference type="ARBA" id="ARBA00022475"/>
    </source>
</evidence>
<evidence type="ECO:0000256" key="6">
    <source>
        <dbReference type="ARBA" id="ARBA00023136"/>
    </source>
</evidence>
<keyword evidence="6 7" id="KW-0472">Membrane</keyword>
<keyword evidence="3" id="KW-1003">Cell membrane</keyword>
<evidence type="ECO:0000256" key="7">
    <source>
        <dbReference type="SAM" id="Phobius"/>
    </source>
</evidence>
<name>A0ABT4E131_9BACL</name>
<gene>
    <name evidence="9" type="ORF">M5X09_27340</name>
</gene>
<keyword evidence="5 7" id="KW-1133">Transmembrane helix</keyword>
<reference evidence="9 10" key="1">
    <citation type="submission" date="2022-05" db="EMBL/GenBank/DDBJ databases">
        <title>Genome Sequencing of Bee-Associated Microbes.</title>
        <authorList>
            <person name="Dunlap C."/>
        </authorList>
    </citation>
    <scope>NUCLEOTIDE SEQUENCE [LARGE SCALE GENOMIC DNA]</scope>
    <source>
        <strain evidence="9 10">NRRL NRS-1438</strain>
    </source>
</reference>
<evidence type="ECO:0000313" key="9">
    <source>
        <dbReference type="EMBL" id="MCY9523317.1"/>
    </source>
</evidence>
<comment type="subcellular location">
    <subcellularLocation>
        <location evidence="1">Cell membrane</location>
        <topology evidence="1">Multi-pass membrane protein</topology>
    </subcellularLocation>
</comment>
<dbReference type="InterPro" id="IPR007353">
    <property type="entry name" value="DUF421"/>
</dbReference>
<dbReference type="RefSeq" id="WP_268601878.1">
    <property type="nucleotide sequence ID" value="NZ_JAMDLV010000079.1"/>
</dbReference>
<evidence type="ECO:0000256" key="2">
    <source>
        <dbReference type="ARBA" id="ARBA00006448"/>
    </source>
</evidence>
<dbReference type="PANTHER" id="PTHR34582">
    <property type="entry name" value="UPF0702 TRANSMEMBRANE PROTEIN YCAP"/>
    <property type="match status" value="1"/>
</dbReference>
<evidence type="ECO:0000256" key="5">
    <source>
        <dbReference type="ARBA" id="ARBA00022989"/>
    </source>
</evidence>
<dbReference type="InterPro" id="IPR023090">
    <property type="entry name" value="UPF0702_alpha/beta_dom_sf"/>
</dbReference>
<dbReference type="Pfam" id="PF07870">
    <property type="entry name" value="DUF1657"/>
    <property type="match status" value="1"/>
</dbReference>
<proteinExistence type="inferred from homology"/>
<accession>A0ABT4E131</accession>
<dbReference type="Pfam" id="PF04239">
    <property type="entry name" value="DUF421"/>
    <property type="match status" value="1"/>
</dbReference>
<comment type="caution">
    <text evidence="9">The sequence shown here is derived from an EMBL/GenBank/DDBJ whole genome shotgun (WGS) entry which is preliminary data.</text>
</comment>
<evidence type="ECO:0000313" key="10">
    <source>
        <dbReference type="Proteomes" id="UP001207626"/>
    </source>
</evidence>
<dbReference type="PANTHER" id="PTHR34582:SF7">
    <property type="entry name" value="UPF0702 TRANSMEMBRANE PROTEIN YDFS"/>
    <property type="match status" value="1"/>
</dbReference>
<organism evidence="9 10">
    <name type="scientific">Paenibacillus apiarius</name>
    <dbReference type="NCBI Taxonomy" id="46240"/>
    <lineage>
        <taxon>Bacteria</taxon>
        <taxon>Bacillati</taxon>
        <taxon>Bacillota</taxon>
        <taxon>Bacilli</taxon>
        <taxon>Bacillales</taxon>
        <taxon>Paenibacillaceae</taxon>
        <taxon>Paenibacillus</taxon>
    </lineage>
</organism>
<evidence type="ECO:0000256" key="4">
    <source>
        <dbReference type="ARBA" id="ARBA00022692"/>
    </source>
</evidence>
<evidence type="ECO:0000256" key="1">
    <source>
        <dbReference type="ARBA" id="ARBA00004651"/>
    </source>
</evidence>
<dbReference type="Gene3D" id="3.30.240.20">
    <property type="entry name" value="bsu07140 like domains"/>
    <property type="match status" value="2"/>
</dbReference>
<feature type="transmembrane region" description="Helical" evidence="7">
    <location>
        <begin position="7"/>
        <end position="26"/>
    </location>
</feature>
<dbReference type="InterPro" id="IPR012452">
    <property type="entry name" value="DUF1657"/>
</dbReference>
<evidence type="ECO:0000259" key="8">
    <source>
        <dbReference type="Pfam" id="PF04239"/>
    </source>
</evidence>
<dbReference type="Proteomes" id="UP001207626">
    <property type="component" value="Unassembled WGS sequence"/>
</dbReference>
<feature type="domain" description="YetF C-terminal" evidence="8">
    <location>
        <begin position="82"/>
        <end position="214"/>
    </location>
</feature>